<comment type="caution">
    <text evidence="6">The sequence shown here is derived from an EMBL/GenBank/DDBJ whole genome shotgun (WGS) entry which is preliminary data.</text>
</comment>
<sequence>MSKYLNKALFMREDPKRGVSAPDGSTKARIERAALRLFAEHGIDGVSIKDIARACNLSDGAMYRHFESKEALSRQLFEAIHKRLMGLVKDTLHDGASLEQTVRAVVSAFCELAETEPSQFAYHLTQRNVFLARSGDGGADPSSLMARRVSAAMAAGEIPKDDPELKSAMAMGVVMQAGEYRLFGRIRSPLTGHVEQFVRAVMAVLKTG</sequence>
<evidence type="ECO:0000256" key="3">
    <source>
        <dbReference type="ARBA" id="ARBA00023163"/>
    </source>
</evidence>
<dbReference type="PRINTS" id="PR00455">
    <property type="entry name" value="HTHTETR"/>
</dbReference>
<reference evidence="7" key="1">
    <citation type="journal article" date="2019" name="Int. J. Syst. Evol. Microbiol.">
        <title>The Global Catalogue of Microorganisms (GCM) 10K type strain sequencing project: providing services to taxonomists for standard genome sequencing and annotation.</title>
        <authorList>
            <consortium name="The Broad Institute Genomics Platform"/>
            <consortium name="The Broad Institute Genome Sequencing Center for Infectious Disease"/>
            <person name="Wu L."/>
            <person name="Ma J."/>
        </authorList>
    </citation>
    <scope>NUCLEOTIDE SEQUENCE [LARGE SCALE GENOMIC DNA]</scope>
    <source>
        <strain evidence="7">KCTC 52487</strain>
    </source>
</reference>
<dbReference type="RefSeq" id="WP_343163345.1">
    <property type="nucleotide sequence ID" value="NZ_JBHRSV010000028.1"/>
</dbReference>
<evidence type="ECO:0000259" key="5">
    <source>
        <dbReference type="PROSITE" id="PS50977"/>
    </source>
</evidence>
<feature type="DNA-binding region" description="H-T-H motif" evidence="4">
    <location>
        <begin position="47"/>
        <end position="66"/>
    </location>
</feature>
<dbReference type="Gene3D" id="1.10.357.10">
    <property type="entry name" value="Tetracycline Repressor, domain 2"/>
    <property type="match status" value="1"/>
</dbReference>
<dbReference type="InterPro" id="IPR050109">
    <property type="entry name" value="HTH-type_TetR-like_transc_reg"/>
</dbReference>
<evidence type="ECO:0000313" key="6">
    <source>
        <dbReference type="EMBL" id="MFC2927360.1"/>
    </source>
</evidence>
<evidence type="ECO:0000313" key="7">
    <source>
        <dbReference type="Proteomes" id="UP001595379"/>
    </source>
</evidence>
<dbReference type="SUPFAM" id="SSF48498">
    <property type="entry name" value="Tetracyclin repressor-like, C-terminal domain"/>
    <property type="match status" value="1"/>
</dbReference>
<keyword evidence="2 4" id="KW-0238">DNA-binding</keyword>
<feature type="domain" description="HTH tetR-type" evidence="5">
    <location>
        <begin position="24"/>
        <end position="84"/>
    </location>
</feature>
<keyword evidence="7" id="KW-1185">Reference proteome</keyword>
<dbReference type="EMBL" id="JBHRSV010000028">
    <property type="protein sequence ID" value="MFC2927360.1"/>
    <property type="molecule type" value="Genomic_DNA"/>
</dbReference>
<keyword evidence="3" id="KW-0804">Transcription</keyword>
<dbReference type="Pfam" id="PF00440">
    <property type="entry name" value="TetR_N"/>
    <property type="match status" value="1"/>
</dbReference>
<dbReference type="InterPro" id="IPR009057">
    <property type="entry name" value="Homeodomain-like_sf"/>
</dbReference>
<protein>
    <submittedName>
        <fullName evidence="6">TetR/AcrR family transcriptional regulator</fullName>
    </submittedName>
</protein>
<dbReference type="PANTHER" id="PTHR30055:SF234">
    <property type="entry name" value="HTH-TYPE TRANSCRIPTIONAL REGULATOR BETI"/>
    <property type="match status" value="1"/>
</dbReference>
<dbReference type="PANTHER" id="PTHR30055">
    <property type="entry name" value="HTH-TYPE TRANSCRIPTIONAL REGULATOR RUTR"/>
    <property type="match status" value="1"/>
</dbReference>
<dbReference type="SUPFAM" id="SSF46689">
    <property type="entry name" value="Homeodomain-like"/>
    <property type="match status" value="1"/>
</dbReference>
<dbReference type="InterPro" id="IPR001647">
    <property type="entry name" value="HTH_TetR"/>
</dbReference>
<name>A0ABV7A132_9PROT</name>
<evidence type="ECO:0000256" key="1">
    <source>
        <dbReference type="ARBA" id="ARBA00023015"/>
    </source>
</evidence>
<evidence type="ECO:0000256" key="4">
    <source>
        <dbReference type="PROSITE-ProRule" id="PRU00335"/>
    </source>
</evidence>
<evidence type="ECO:0000256" key="2">
    <source>
        <dbReference type="ARBA" id="ARBA00023125"/>
    </source>
</evidence>
<keyword evidence="1" id="KW-0805">Transcription regulation</keyword>
<accession>A0ABV7A132</accession>
<dbReference type="InterPro" id="IPR036271">
    <property type="entry name" value="Tet_transcr_reg_TetR-rel_C_sf"/>
</dbReference>
<dbReference type="PROSITE" id="PS01081">
    <property type="entry name" value="HTH_TETR_1"/>
    <property type="match status" value="1"/>
</dbReference>
<dbReference type="InterPro" id="IPR023772">
    <property type="entry name" value="DNA-bd_HTH_TetR-type_CS"/>
</dbReference>
<dbReference type="Proteomes" id="UP001595379">
    <property type="component" value="Unassembled WGS sequence"/>
</dbReference>
<gene>
    <name evidence="6" type="ORF">ACFOOR_14725</name>
</gene>
<dbReference type="PROSITE" id="PS50977">
    <property type="entry name" value="HTH_TETR_2"/>
    <property type="match status" value="1"/>
</dbReference>
<proteinExistence type="predicted"/>
<organism evidence="6 7">
    <name type="scientific">Hyphobacterium vulgare</name>
    <dbReference type="NCBI Taxonomy" id="1736751"/>
    <lineage>
        <taxon>Bacteria</taxon>
        <taxon>Pseudomonadati</taxon>
        <taxon>Pseudomonadota</taxon>
        <taxon>Alphaproteobacteria</taxon>
        <taxon>Maricaulales</taxon>
        <taxon>Maricaulaceae</taxon>
        <taxon>Hyphobacterium</taxon>
    </lineage>
</organism>